<dbReference type="RefSeq" id="WP_046099640.1">
    <property type="nucleotide sequence ID" value="NZ_BKAP01000002.1"/>
</dbReference>
<dbReference type="SUPFAM" id="SSF89733">
    <property type="entry name" value="L-sulfolactate dehydrogenase-like"/>
    <property type="match status" value="1"/>
</dbReference>
<evidence type="ECO:0000313" key="3">
    <source>
        <dbReference type="EMBL" id="KKB25834.1"/>
    </source>
</evidence>
<dbReference type="Proteomes" id="UP000033530">
    <property type="component" value="Unassembled WGS sequence"/>
</dbReference>
<dbReference type="NCBIfam" id="TIGR03175">
    <property type="entry name" value="AllD"/>
    <property type="match status" value="1"/>
</dbReference>
<organism evidence="3 4">
    <name type="scientific">Staphylococcus carnosus</name>
    <dbReference type="NCBI Taxonomy" id="1281"/>
    <lineage>
        <taxon>Bacteria</taxon>
        <taxon>Bacillati</taxon>
        <taxon>Bacillota</taxon>
        <taxon>Bacilli</taxon>
        <taxon>Bacillales</taxon>
        <taxon>Staphylococcaceae</taxon>
        <taxon>Staphylococcus</taxon>
    </lineage>
</organism>
<dbReference type="EMBL" id="LAIU01000002">
    <property type="protein sequence ID" value="KKB25834.1"/>
    <property type="molecule type" value="Genomic_DNA"/>
</dbReference>
<dbReference type="Gene3D" id="3.30.1370.60">
    <property type="entry name" value="Hypothetical oxidoreductase yiak, domain 2"/>
    <property type="match status" value="1"/>
</dbReference>
<reference evidence="3 4" key="1">
    <citation type="submission" date="2015-03" db="EMBL/GenBank/DDBJ databases">
        <title>Draft Genome Sequence of S. carnosus subsp. utilis LTH 7013, Isolated from South Tirolean Ham.</title>
        <authorList>
            <person name="Mueller A."/>
            <person name="Huptas C."/>
            <person name="Wenning M."/>
            <person name="Weiss A."/>
            <person name="Schmidt H."/>
        </authorList>
    </citation>
    <scope>NUCLEOTIDE SEQUENCE [LARGE SCALE GENOMIC DNA]</scope>
    <source>
        <strain evidence="3 4">LTH7013</strain>
    </source>
</reference>
<dbReference type="NCBIfam" id="NF011599">
    <property type="entry name" value="PRK15025.1"/>
    <property type="match status" value="1"/>
</dbReference>
<dbReference type="AlphaFoldDB" id="A0AAJ0JPW3"/>
<dbReference type="InterPro" id="IPR043143">
    <property type="entry name" value="Mal/L-sulf/L-lact_DH-like_NADP"/>
</dbReference>
<dbReference type="InterPro" id="IPR003767">
    <property type="entry name" value="Malate/L-lactate_DH-like"/>
</dbReference>
<accession>A0AAJ0JPW3</accession>
<evidence type="ECO:0000256" key="2">
    <source>
        <dbReference type="ARBA" id="ARBA00023002"/>
    </source>
</evidence>
<evidence type="ECO:0000313" key="4">
    <source>
        <dbReference type="Proteomes" id="UP000033530"/>
    </source>
</evidence>
<comment type="similarity">
    <text evidence="1">Belongs to the LDH2/MDH2 oxidoreductase family.</text>
</comment>
<protein>
    <submittedName>
        <fullName evidence="3">Ureidoglycolate dehydrogenase</fullName>
    </submittedName>
</protein>
<keyword evidence="2" id="KW-0560">Oxidoreductase</keyword>
<sequence length="343" mass="38228">MSEENLVYIQHDELRQLFKDKLMHAGMPEKYADKVAELMIFADARGIHSHGAVRLQYYAERTAKGGFNLEPHIEFEQTGPSTAIYHADNTLGHYAAYHAMEEAIRMAEENGIAAVGVKEMGHSGAIGYYVKMAAEKGLVALSVCQSDPMVVPFGGSKPYFGTNPIAFGAPRENGAPIVFDMATTVQAWGKILDARSKNHSIPDTWAVDDKGEPTTDPYKVSALLPVAGPKGYGLMMMVDILSGSLLGLPFGQHVTSMYEDYSQYRRLGQFHLVINPSYFGDEKQFLEQMNQMVNELHDIEPAQGFDQVYYPGEIQEDVVKKYEKSGIPIPESIYDYMKSDKIY</sequence>
<dbReference type="InterPro" id="IPR036111">
    <property type="entry name" value="Mal/L-sulfo/L-lacto_DH-like_sf"/>
</dbReference>
<gene>
    <name evidence="3" type="ORF">VV61_04515</name>
</gene>
<name>A0AAJ0JPW3_STACA</name>
<dbReference type="InterPro" id="IPR043144">
    <property type="entry name" value="Mal/L-sulf/L-lact_DH-like_ah"/>
</dbReference>
<dbReference type="InterPro" id="IPR017590">
    <property type="entry name" value="Ureidoglycolate_dehydrogenase"/>
</dbReference>
<dbReference type="PANTHER" id="PTHR11091:SF0">
    <property type="entry name" value="MALATE DEHYDROGENASE"/>
    <property type="match status" value="1"/>
</dbReference>
<comment type="caution">
    <text evidence="3">The sequence shown here is derived from an EMBL/GenBank/DDBJ whole genome shotgun (WGS) entry which is preliminary data.</text>
</comment>
<dbReference type="PANTHER" id="PTHR11091">
    <property type="entry name" value="OXIDOREDUCTASE-RELATED"/>
    <property type="match status" value="1"/>
</dbReference>
<dbReference type="Gene3D" id="1.10.1530.10">
    <property type="match status" value="1"/>
</dbReference>
<proteinExistence type="inferred from homology"/>
<evidence type="ECO:0000256" key="1">
    <source>
        <dbReference type="ARBA" id="ARBA00006056"/>
    </source>
</evidence>
<dbReference type="GO" id="GO:0016491">
    <property type="term" value="F:oxidoreductase activity"/>
    <property type="evidence" value="ECO:0007669"/>
    <property type="project" value="UniProtKB-KW"/>
</dbReference>
<dbReference type="Pfam" id="PF02615">
    <property type="entry name" value="Ldh_2"/>
    <property type="match status" value="1"/>
</dbReference>